<proteinExistence type="predicted"/>
<evidence type="ECO:0000313" key="2">
    <source>
        <dbReference type="EMBL" id="MBY8823071.1"/>
    </source>
</evidence>
<dbReference type="Pfam" id="PF01425">
    <property type="entry name" value="Amidase"/>
    <property type="match status" value="1"/>
</dbReference>
<feature type="domain" description="Amidase" evidence="1">
    <location>
        <begin position="49"/>
        <end position="422"/>
    </location>
</feature>
<dbReference type="PANTHER" id="PTHR11895:SF176">
    <property type="entry name" value="AMIDASE AMID-RELATED"/>
    <property type="match status" value="1"/>
</dbReference>
<comment type="caution">
    <text evidence="2">The sequence shown here is derived from an EMBL/GenBank/DDBJ whole genome shotgun (WGS) entry which is preliminary data.</text>
</comment>
<name>A0ABS7PP94_9SPHN</name>
<reference evidence="2 3" key="1">
    <citation type="submission" date="2021-08" db="EMBL/GenBank/DDBJ databases">
        <authorList>
            <person name="Tuo L."/>
        </authorList>
    </citation>
    <scope>NUCLEOTIDE SEQUENCE [LARGE SCALE GENOMIC DNA]</scope>
    <source>
        <strain evidence="2 3">JCM 31229</strain>
    </source>
</reference>
<dbReference type="RefSeq" id="WP_222990098.1">
    <property type="nucleotide sequence ID" value="NZ_JAINVV010000004.1"/>
</dbReference>
<dbReference type="PANTHER" id="PTHR11895">
    <property type="entry name" value="TRANSAMIDASE"/>
    <property type="match status" value="1"/>
</dbReference>
<keyword evidence="3" id="KW-1185">Reference proteome</keyword>
<evidence type="ECO:0000313" key="3">
    <source>
        <dbReference type="Proteomes" id="UP000706039"/>
    </source>
</evidence>
<dbReference type="EMBL" id="JAINVV010000004">
    <property type="protein sequence ID" value="MBY8823071.1"/>
    <property type="molecule type" value="Genomic_DNA"/>
</dbReference>
<dbReference type="InterPro" id="IPR023631">
    <property type="entry name" value="Amidase_dom"/>
</dbReference>
<dbReference type="InterPro" id="IPR036928">
    <property type="entry name" value="AS_sf"/>
</dbReference>
<organism evidence="2 3">
    <name type="scientific">Sphingomonas colocasiae</name>
    <dbReference type="NCBI Taxonomy" id="1848973"/>
    <lineage>
        <taxon>Bacteria</taxon>
        <taxon>Pseudomonadati</taxon>
        <taxon>Pseudomonadota</taxon>
        <taxon>Alphaproteobacteria</taxon>
        <taxon>Sphingomonadales</taxon>
        <taxon>Sphingomonadaceae</taxon>
        <taxon>Sphingomonas</taxon>
    </lineage>
</organism>
<evidence type="ECO:0000259" key="1">
    <source>
        <dbReference type="Pfam" id="PF01425"/>
    </source>
</evidence>
<gene>
    <name evidence="2" type="ORF">K7G82_12265</name>
</gene>
<dbReference type="PROSITE" id="PS00571">
    <property type="entry name" value="AMIDASES"/>
    <property type="match status" value="1"/>
</dbReference>
<dbReference type="Gene3D" id="3.90.1300.10">
    <property type="entry name" value="Amidase signature (AS) domain"/>
    <property type="match status" value="1"/>
</dbReference>
<protein>
    <submittedName>
        <fullName evidence="2">Amidase</fullName>
    </submittedName>
</protein>
<dbReference type="SUPFAM" id="SSF75304">
    <property type="entry name" value="Amidase signature (AS) enzymes"/>
    <property type="match status" value="1"/>
</dbReference>
<dbReference type="InterPro" id="IPR020556">
    <property type="entry name" value="Amidase_CS"/>
</dbReference>
<dbReference type="Proteomes" id="UP000706039">
    <property type="component" value="Unassembled WGS sequence"/>
</dbReference>
<accession>A0ABS7PP94</accession>
<dbReference type="InterPro" id="IPR000120">
    <property type="entry name" value="Amidase"/>
</dbReference>
<sequence>MTLARLRAALDGGEISPAELSSRTVRAMADLDKLLNLAIPAEDREGLDVAPSVRGARKGALDGIPLAHKDMFDRRGHRCSFGARMRQQRPPRRTATAIARLEAVGAVTFGALQMAEYALGPTGHNLVFGDCRNPWNPDHVTGGSSSGSAAAVAAGIVAGSLGSDTGGSIRLPAACCGVTGLKPSWGAVDAAGAMPLSASLDCVGPIARTVEDCALLFDLIAGRPPARLFEGQVRIGYAVRAAGRSISPIVEQAVRSAVGTLAATGMPVSEAVLPDIARLHGLADLIQKVESSTVHLARLQSRRHLYSEHVRKRLSGGLFVPAIAYHQALRERPAHLARFVRQSLADIDVLVIPTLAFPTPSRAETDERRLAGTFERVAAMTGWTRWLSYLGVPVLALPCGIDANGLPIGLQLVGRPNSEHLLFHVGRIFQSATDWHLREPPHFTHIL</sequence>